<organism evidence="3 4">
    <name type="scientific">Salicibibacter cibarius</name>
    <dbReference type="NCBI Taxonomy" id="2743000"/>
    <lineage>
        <taxon>Bacteria</taxon>
        <taxon>Bacillati</taxon>
        <taxon>Bacillota</taxon>
        <taxon>Bacilli</taxon>
        <taxon>Bacillales</taxon>
        <taxon>Bacillaceae</taxon>
        <taxon>Salicibibacter</taxon>
    </lineage>
</organism>
<accession>A0A7T6Z7L0</accession>
<dbReference type="GO" id="GO:0016787">
    <property type="term" value="F:hydrolase activity"/>
    <property type="evidence" value="ECO:0007669"/>
    <property type="project" value="UniProtKB-KW"/>
</dbReference>
<dbReference type="Gene3D" id="3.60.15.10">
    <property type="entry name" value="Ribonuclease Z/Hydroxyacylglutathione hydrolase-like"/>
    <property type="match status" value="1"/>
</dbReference>
<evidence type="ECO:0000313" key="4">
    <source>
        <dbReference type="Proteomes" id="UP000595823"/>
    </source>
</evidence>
<gene>
    <name evidence="3" type="ORF">HUG15_12145</name>
</gene>
<proteinExistence type="predicted"/>
<dbReference type="InterPro" id="IPR036866">
    <property type="entry name" value="RibonucZ/Hydroxyglut_hydro"/>
</dbReference>
<dbReference type="AlphaFoldDB" id="A0A7T6Z7L0"/>
<evidence type="ECO:0000259" key="2">
    <source>
        <dbReference type="SMART" id="SM00849"/>
    </source>
</evidence>
<dbReference type="InterPro" id="IPR050662">
    <property type="entry name" value="Sec-metab_biosynth-thioest"/>
</dbReference>
<dbReference type="SMART" id="SM00849">
    <property type="entry name" value="Lactamase_B"/>
    <property type="match status" value="1"/>
</dbReference>
<evidence type="ECO:0000313" key="3">
    <source>
        <dbReference type="EMBL" id="QQK78307.1"/>
    </source>
</evidence>
<dbReference type="PANTHER" id="PTHR23131">
    <property type="entry name" value="ENDORIBONUCLEASE LACTB2"/>
    <property type="match status" value="1"/>
</dbReference>
<feature type="domain" description="Metallo-beta-lactamase" evidence="2">
    <location>
        <begin position="12"/>
        <end position="181"/>
    </location>
</feature>
<keyword evidence="1" id="KW-0175">Coiled coil</keyword>
<feature type="coiled-coil region" evidence="1">
    <location>
        <begin position="185"/>
        <end position="212"/>
    </location>
</feature>
<dbReference type="Pfam" id="PF00753">
    <property type="entry name" value="Lactamase_B"/>
    <property type="match status" value="1"/>
</dbReference>
<reference evidence="3 4" key="1">
    <citation type="submission" date="2020-06" db="EMBL/GenBank/DDBJ databases">
        <title>Genomic analysis of Salicibibacter sp. NKC5-3.</title>
        <authorList>
            <person name="Oh Y.J."/>
        </authorList>
    </citation>
    <scope>NUCLEOTIDE SEQUENCE [LARGE SCALE GENOMIC DNA]</scope>
    <source>
        <strain evidence="3 4">NKC5-3</strain>
    </source>
</reference>
<name>A0A7T6Z7L0_9BACI</name>
<dbReference type="EMBL" id="CP054705">
    <property type="protein sequence ID" value="QQK78307.1"/>
    <property type="molecule type" value="Genomic_DNA"/>
</dbReference>
<dbReference type="Proteomes" id="UP000595823">
    <property type="component" value="Chromosome"/>
</dbReference>
<sequence length="252" mass="28724">MDVVLGGKKTNTVYSFLVDGMLVDTGPPRMEPDLIPFYEAHAIDFVVLTHSHEDHSGTAPWLQQNHGVPIYVHPKGVDICAQDSPYPKYRQMTWGKRKGFQTTPLESAIRSQNREWKVIYTPGHADDHVAFFDEENRTLFAGDLFVAPKPKVIMSSESIPQTMDSIRTLLAYDFESLFCCHAGYVENGKEMLKQKLDHLENLSQEVKHLHKEGLSVEEIRDNFYPKKYPIISVSGGEWDSLHIVSSILENEY</sequence>
<keyword evidence="4" id="KW-1185">Reference proteome</keyword>
<evidence type="ECO:0000256" key="1">
    <source>
        <dbReference type="SAM" id="Coils"/>
    </source>
</evidence>
<dbReference type="InterPro" id="IPR001279">
    <property type="entry name" value="Metallo-B-lactamas"/>
</dbReference>
<dbReference type="SUPFAM" id="SSF56281">
    <property type="entry name" value="Metallo-hydrolase/oxidoreductase"/>
    <property type="match status" value="1"/>
</dbReference>
<dbReference type="KEGG" id="scia:HUG15_12145"/>
<protein>
    <submittedName>
        <fullName evidence="3">MBL fold metallo-hydrolase</fullName>
    </submittedName>
</protein>
<keyword evidence="3" id="KW-0378">Hydrolase</keyword>